<dbReference type="InterPro" id="IPR027417">
    <property type="entry name" value="P-loop_NTPase"/>
</dbReference>
<dbReference type="InterPro" id="IPR001841">
    <property type="entry name" value="Znf_RING"/>
</dbReference>
<gene>
    <name evidence="4" type="ORF">PCOR1329_LOCUS71622</name>
</gene>
<evidence type="ECO:0000256" key="1">
    <source>
        <dbReference type="ARBA" id="ARBA00022801"/>
    </source>
</evidence>
<name>A0ABN9WXV0_9DINO</name>
<evidence type="ECO:0000313" key="4">
    <source>
        <dbReference type="EMBL" id="CAK0891775.1"/>
    </source>
</evidence>
<protein>
    <recommendedName>
        <fullName evidence="3">RING-type domain-containing protein</fullName>
    </recommendedName>
</protein>
<dbReference type="Proteomes" id="UP001189429">
    <property type="component" value="Unassembled WGS sequence"/>
</dbReference>
<proteinExistence type="predicted"/>
<evidence type="ECO:0000259" key="3">
    <source>
        <dbReference type="PROSITE" id="PS50089"/>
    </source>
</evidence>
<reference evidence="4" key="1">
    <citation type="submission" date="2023-10" db="EMBL/GenBank/DDBJ databases">
        <authorList>
            <person name="Chen Y."/>
            <person name="Shah S."/>
            <person name="Dougan E. K."/>
            <person name="Thang M."/>
            <person name="Chan C."/>
        </authorList>
    </citation>
    <scope>NUCLEOTIDE SEQUENCE [LARGE SCALE GENOMIC DNA]</scope>
</reference>
<dbReference type="PROSITE" id="PS50089">
    <property type="entry name" value="ZF_RING_2"/>
    <property type="match status" value="1"/>
</dbReference>
<dbReference type="SMART" id="SM00184">
    <property type="entry name" value="RING"/>
    <property type="match status" value="1"/>
</dbReference>
<feature type="domain" description="RING-type" evidence="3">
    <location>
        <begin position="6"/>
        <end position="46"/>
    </location>
</feature>
<evidence type="ECO:0000313" key="5">
    <source>
        <dbReference type="Proteomes" id="UP001189429"/>
    </source>
</evidence>
<dbReference type="EMBL" id="CAUYUJ010019518">
    <property type="protein sequence ID" value="CAK0891775.1"/>
    <property type="molecule type" value="Genomic_DNA"/>
</dbReference>
<dbReference type="SUPFAM" id="SSF57850">
    <property type="entry name" value="RING/U-box"/>
    <property type="match status" value="1"/>
</dbReference>
<keyword evidence="2" id="KW-0863">Zinc-finger</keyword>
<dbReference type="Gene3D" id="3.40.50.300">
    <property type="entry name" value="P-loop containing nucleotide triphosphate hydrolases"/>
    <property type="match status" value="1"/>
</dbReference>
<organism evidence="4 5">
    <name type="scientific">Prorocentrum cordatum</name>
    <dbReference type="NCBI Taxonomy" id="2364126"/>
    <lineage>
        <taxon>Eukaryota</taxon>
        <taxon>Sar</taxon>
        <taxon>Alveolata</taxon>
        <taxon>Dinophyceae</taxon>
        <taxon>Prorocentrales</taxon>
        <taxon>Prorocentraceae</taxon>
        <taxon>Prorocentrum</taxon>
    </lineage>
</organism>
<dbReference type="SUPFAM" id="SSF52540">
    <property type="entry name" value="P-loop containing nucleoside triphosphate hydrolases"/>
    <property type="match status" value="1"/>
</dbReference>
<feature type="non-terminal residue" evidence="4">
    <location>
        <position position="1"/>
    </location>
</feature>
<keyword evidence="5" id="KW-1185">Reference proteome</keyword>
<dbReference type="Pfam" id="PF00271">
    <property type="entry name" value="Helicase_C"/>
    <property type="match status" value="1"/>
</dbReference>
<dbReference type="InterPro" id="IPR052583">
    <property type="entry name" value="ATP-helicase/E3_Ub-Ligase"/>
</dbReference>
<keyword evidence="2" id="KW-0862">Zinc</keyword>
<dbReference type="Pfam" id="PF13639">
    <property type="entry name" value="zf-RING_2"/>
    <property type="match status" value="1"/>
</dbReference>
<dbReference type="CDD" id="cd18793">
    <property type="entry name" value="SF2_C_SNF"/>
    <property type="match status" value="1"/>
</dbReference>
<dbReference type="InterPro" id="IPR049730">
    <property type="entry name" value="SNF2/RAD54-like_C"/>
</dbReference>
<dbReference type="InterPro" id="IPR013083">
    <property type="entry name" value="Znf_RING/FYVE/PHD"/>
</dbReference>
<sequence>GAALECESCLAAASPREAVVLPCGHVLHEACAARAAAELGRCPQCERPAAPGAATSLAGWPLERWQPASPLRARFGSKTAAVIERVREVRDRDGPRSKCIIFAQWGAVLASLERGLQTVGIPPLRLAGNPRQQKQALSDFAAGSSAEEFALLLTFEQCCGGLGLASARHVMLVHPACSEHAAGPVEQEMQAIGRVLRQGRRGPVHVHRFSAKCTVEEVLARQHQEACCRASAHAAGGLRSAG</sequence>
<dbReference type="InterPro" id="IPR001650">
    <property type="entry name" value="Helicase_C-like"/>
</dbReference>
<evidence type="ECO:0000256" key="2">
    <source>
        <dbReference type="PROSITE-ProRule" id="PRU00175"/>
    </source>
</evidence>
<comment type="caution">
    <text evidence="4">The sequence shown here is derived from an EMBL/GenBank/DDBJ whole genome shotgun (WGS) entry which is preliminary data.</text>
</comment>
<accession>A0ABN9WXV0</accession>
<dbReference type="Gene3D" id="3.30.40.10">
    <property type="entry name" value="Zinc/RING finger domain, C3HC4 (zinc finger)"/>
    <property type="match status" value="1"/>
</dbReference>
<dbReference type="PANTHER" id="PTHR45865:SF1">
    <property type="entry name" value="E3 UBIQUITIN-PROTEIN LIGASE SHPRH"/>
    <property type="match status" value="1"/>
</dbReference>
<keyword evidence="2" id="KW-0479">Metal-binding</keyword>
<keyword evidence="1" id="KW-0378">Hydrolase</keyword>
<dbReference type="PANTHER" id="PTHR45865">
    <property type="entry name" value="E3 UBIQUITIN-PROTEIN LIGASE SHPRH FAMILY MEMBER"/>
    <property type="match status" value="1"/>
</dbReference>